<sequence length="336" mass="37326">MEGSRPASRESSFSAVSPKSLQAPVFTNHLVQLVSAASKIPQVPRLDHPQAKIRRFPGPAGLLPQQPSGRNLDEILISHRQVPTHGALAKLQAQVKSNQNKEDEFYRGPWAAMKAETGLDEKNPSCFLKTYSIIMVLRKAALKQLSKNKVPYMAVVVKSITRTNNDAKAVFRDPTGEMHGTVHRQLLETRQSELKTGAVLLLKQVGVFSPSHRNHYLNVTPNNVLRIYSPDWSNWTSSELSQNELKQMHLVPEMSFRKEQDSAINMNLVYEEEEDDKSSANMASKTPSTQLNSANSNPGRTAPQTPGAVVVDDDSWDAADNLDDLLGEIPEEAYCF</sequence>
<dbReference type="InterPro" id="IPR058570">
    <property type="entry name" value="HROB_OB"/>
</dbReference>
<dbReference type="EMBL" id="AHAT01023032">
    <property type="status" value="NOT_ANNOTATED_CDS"/>
    <property type="molecule type" value="Genomic_DNA"/>
</dbReference>
<evidence type="ECO:0000259" key="2">
    <source>
        <dbReference type="Pfam" id="PF15072"/>
    </source>
</evidence>
<dbReference type="GO" id="GO:0000725">
    <property type="term" value="P:recombinational repair"/>
    <property type="evidence" value="ECO:0007669"/>
    <property type="project" value="InterPro"/>
</dbReference>
<dbReference type="GeneTree" id="ENSGT00400000022305"/>
<dbReference type="HOGENOM" id="CLU_047837_0_0_1"/>
<dbReference type="Pfam" id="PF15072">
    <property type="entry name" value="HROB"/>
    <property type="match status" value="1"/>
</dbReference>
<organism evidence="3 4">
    <name type="scientific">Lepisosteus oculatus</name>
    <name type="common">Spotted gar</name>
    <dbReference type="NCBI Taxonomy" id="7918"/>
    <lineage>
        <taxon>Eukaryota</taxon>
        <taxon>Metazoa</taxon>
        <taxon>Chordata</taxon>
        <taxon>Craniata</taxon>
        <taxon>Vertebrata</taxon>
        <taxon>Euteleostomi</taxon>
        <taxon>Actinopterygii</taxon>
        <taxon>Neopterygii</taxon>
        <taxon>Holostei</taxon>
        <taxon>Semionotiformes</taxon>
        <taxon>Lepisosteidae</taxon>
        <taxon>Lepisosteus</taxon>
    </lineage>
</organism>
<dbReference type="Proteomes" id="UP000018468">
    <property type="component" value="Linkage group LG15"/>
</dbReference>
<reference evidence="3" key="2">
    <citation type="submission" date="2025-08" db="UniProtKB">
        <authorList>
            <consortium name="Ensembl"/>
        </authorList>
    </citation>
    <scope>IDENTIFICATION</scope>
</reference>
<accession>W5N2D5</accession>
<feature type="compositionally biased region" description="Polar residues" evidence="1">
    <location>
        <begin position="279"/>
        <end position="304"/>
    </location>
</feature>
<name>W5N2D5_LEPOC</name>
<evidence type="ECO:0000313" key="3">
    <source>
        <dbReference type="Ensembl" id="ENSLOCP00000014794.1"/>
    </source>
</evidence>
<dbReference type="PANTHER" id="PTHR14523">
    <property type="entry name" value="UNCHARACTERIZED PROTEIN C17ORF53 HOMOLOG"/>
    <property type="match status" value="1"/>
</dbReference>
<protein>
    <submittedName>
        <fullName evidence="3">Homologous recombination factor with OB-fold</fullName>
    </submittedName>
</protein>
<evidence type="ECO:0000313" key="4">
    <source>
        <dbReference type="Proteomes" id="UP000018468"/>
    </source>
</evidence>
<keyword evidence="4" id="KW-1185">Reference proteome</keyword>
<reference evidence="3" key="3">
    <citation type="submission" date="2025-09" db="UniProtKB">
        <authorList>
            <consortium name="Ensembl"/>
        </authorList>
    </citation>
    <scope>IDENTIFICATION</scope>
</reference>
<dbReference type="Ensembl" id="ENSLOCT00000014823.1">
    <property type="protein sequence ID" value="ENSLOCP00000014794.1"/>
    <property type="gene ID" value="ENSLOCG00000012024.1"/>
</dbReference>
<feature type="domain" description="Homologous recombination OB-fold protein OB-fold" evidence="2">
    <location>
        <begin position="148"/>
        <end position="231"/>
    </location>
</feature>
<feature type="region of interest" description="Disordered" evidence="1">
    <location>
        <begin position="272"/>
        <end position="311"/>
    </location>
</feature>
<reference evidence="4" key="1">
    <citation type="submission" date="2011-12" db="EMBL/GenBank/DDBJ databases">
        <title>The Draft Genome of Lepisosteus oculatus.</title>
        <authorList>
            <consortium name="The Broad Institute Genome Assembly &amp; Analysis Group"/>
            <consortium name="Computational R&amp;D Group"/>
            <consortium name="and Sequencing Platform"/>
            <person name="Di Palma F."/>
            <person name="Alfoldi J."/>
            <person name="Johnson J."/>
            <person name="Berlin A."/>
            <person name="Gnerre S."/>
            <person name="Jaffe D."/>
            <person name="MacCallum I."/>
            <person name="Young S."/>
            <person name="Walker B.J."/>
            <person name="Lander E.S."/>
            <person name="Lindblad-Toh K."/>
        </authorList>
    </citation>
    <scope>NUCLEOTIDE SEQUENCE [LARGE SCALE GENOMIC DNA]</scope>
</reference>
<proteinExistence type="predicted"/>
<dbReference type="Bgee" id="ENSLOCG00000012024">
    <property type="expression patterns" value="Expressed in ovary and 8 other cell types or tissues"/>
</dbReference>
<evidence type="ECO:0000256" key="1">
    <source>
        <dbReference type="SAM" id="MobiDB-lite"/>
    </source>
</evidence>
<dbReference type="AlphaFoldDB" id="W5N2D5"/>
<dbReference type="InterPro" id="IPR028045">
    <property type="entry name" value="HROB"/>
</dbReference>
<dbReference type="PANTHER" id="PTHR14523:SF1">
    <property type="entry name" value="HOMOLOGOUS RECOMBINATION OB-FOLD PROTEIN"/>
    <property type="match status" value="1"/>
</dbReference>